<name>A0ABX2AZG4_9BACT</name>
<evidence type="ECO:0000313" key="1">
    <source>
        <dbReference type="EMBL" id="NPE24646.1"/>
    </source>
</evidence>
<gene>
    <name evidence="1" type="ORF">HPS54_03795</name>
</gene>
<sequence length="115" mass="13225">MKHFIFTFLGLVLYHTSTNAQDIRIFTGGSSGTPHPIAISSITNERDFVTIDSDSLIYNVHIIIKDNIGNIMYDDTITIAPSSNTIFVPEEYDNEKYTIEIFYDEKYFMGRLEEE</sequence>
<organism evidence="1 2">
    <name type="scientific">Xylanibacter caecicola</name>
    <dbReference type="NCBI Taxonomy" id="2736294"/>
    <lineage>
        <taxon>Bacteria</taxon>
        <taxon>Pseudomonadati</taxon>
        <taxon>Bacteroidota</taxon>
        <taxon>Bacteroidia</taxon>
        <taxon>Bacteroidales</taxon>
        <taxon>Prevotellaceae</taxon>
        <taxon>Xylanibacter</taxon>
    </lineage>
</organism>
<comment type="caution">
    <text evidence="1">The sequence shown here is derived from an EMBL/GenBank/DDBJ whole genome shotgun (WGS) entry which is preliminary data.</text>
</comment>
<reference evidence="1 2" key="1">
    <citation type="submission" date="2020-05" db="EMBL/GenBank/DDBJ databases">
        <title>Distinct polysaccharide utilization as determinants for interspecies competition between intestinal Prevotella spp.</title>
        <authorList>
            <person name="Galvez E.J.C."/>
            <person name="Iljazovic A."/>
            <person name="Strowig T."/>
        </authorList>
    </citation>
    <scope>NUCLEOTIDE SEQUENCE [LARGE SCALE GENOMIC DNA]</scope>
    <source>
        <strain evidence="1 2">PCHR</strain>
    </source>
</reference>
<proteinExistence type="predicted"/>
<dbReference type="Gene3D" id="2.60.40.3080">
    <property type="match status" value="1"/>
</dbReference>
<dbReference type="Proteomes" id="UP000820977">
    <property type="component" value="Unassembled WGS sequence"/>
</dbReference>
<dbReference type="RefSeq" id="WP_172344144.1">
    <property type="nucleotide sequence ID" value="NZ_CASYYZ010000035.1"/>
</dbReference>
<dbReference type="EMBL" id="JABKKJ010000004">
    <property type="protein sequence ID" value="NPE24646.1"/>
    <property type="molecule type" value="Genomic_DNA"/>
</dbReference>
<accession>A0ABX2AZG4</accession>
<keyword evidence="2" id="KW-1185">Reference proteome</keyword>
<protein>
    <submittedName>
        <fullName evidence="1">DUF3244 domain-containing protein</fullName>
    </submittedName>
</protein>
<evidence type="ECO:0000313" key="2">
    <source>
        <dbReference type="Proteomes" id="UP000820977"/>
    </source>
</evidence>